<keyword evidence="7" id="KW-1185">Reference proteome</keyword>
<keyword evidence="2 4" id="KW-0863">Zinc-finger</keyword>
<accession>A0A0C9XKW4</accession>
<dbReference type="SUPFAM" id="SSF144232">
    <property type="entry name" value="HIT/MYND zinc finger-like"/>
    <property type="match status" value="1"/>
</dbReference>
<dbReference type="InterPro" id="IPR002893">
    <property type="entry name" value="Znf_MYND"/>
</dbReference>
<dbReference type="PROSITE" id="PS50865">
    <property type="entry name" value="ZF_MYND_2"/>
    <property type="match status" value="1"/>
</dbReference>
<dbReference type="Gene3D" id="6.10.140.2220">
    <property type="match status" value="1"/>
</dbReference>
<dbReference type="GO" id="GO:0008270">
    <property type="term" value="F:zinc ion binding"/>
    <property type="evidence" value="ECO:0007669"/>
    <property type="project" value="UniProtKB-KW"/>
</dbReference>
<reference evidence="7" key="2">
    <citation type="submission" date="2015-01" db="EMBL/GenBank/DDBJ databases">
        <title>Evolutionary Origins and Diversification of the Mycorrhizal Mutualists.</title>
        <authorList>
            <consortium name="DOE Joint Genome Institute"/>
            <consortium name="Mycorrhizal Genomics Consortium"/>
            <person name="Kohler A."/>
            <person name="Kuo A."/>
            <person name="Nagy L.G."/>
            <person name="Floudas D."/>
            <person name="Copeland A."/>
            <person name="Barry K.W."/>
            <person name="Cichocki N."/>
            <person name="Veneault-Fourrey C."/>
            <person name="LaButti K."/>
            <person name="Lindquist E.A."/>
            <person name="Lipzen A."/>
            <person name="Lundell T."/>
            <person name="Morin E."/>
            <person name="Murat C."/>
            <person name="Riley R."/>
            <person name="Ohm R."/>
            <person name="Sun H."/>
            <person name="Tunlid A."/>
            <person name="Henrissat B."/>
            <person name="Grigoriev I.V."/>
            <person name="Hibbett D.S."/>
            <person name="Martin F."/>
        </authorList>
    </citation>
    <scope>NUCLEOTIDE SEQUENCE [LARGE SCALE GENOMIC DNA]</scope>
    <source>
        <strain evidence="7">LaAM-08-1</strain>
    </source>
</reference>
<keyword evidence="3" id="KW-0862">Zinc</keyword>
<dbReference type="STRING" id="1095629.A0A0C9XKW4"/>
<evidence type="ECO:0000256" key="3">
    <source>
        <dbReference type="ARBA" id="ARBA00022833"/>
    </source>
</evidence>
<evidence type="ECO:0000313" key="7">
    <source>
        <dbReference type="Proteomes" id="UP000054477"/>
    </source>
</evidence>
<reference evidence="6 7" key="1">
    <citation type="submission" date="2014-04" db="EMBL/GenBank/DDBJ databases">
        <authorList>
            <consortium name="DOE Joint Genome Institute"/>
            <person name="Kuo A."/>
            <person name="Kohler A."/>
            <person name="Nagy L.G."/>
            <person name="Floudas D."/>
            <person name="Copeland A."/>
            <person name="Barry K.W."/>
            <person name="Cichocki N."/>
            <person name="Veneault-Fourrey C."/>
            <person name="LaButti K."/>
            <person name="Lindquist E.A."/>
            <person name="Lipzen A."/>
            <person name="Lundell T."/>
            <person name="Morin E."/>
            <person name="Murat C."/>
            <person name="Sun H."/>
            <person name="Tunlid A."/>
            <person name="Henrissat B."/>
            <person name="Grigoriev I.V."/>
            <person name="Hibbett D.S."/>
            <person name="Martin F."/>
            <person name="Nordberg H.P."/>
            <person name="Cantor M.N."/>
            <person name="Hua S.X."/>
        </authorList>
    </citation>
    <scope>NUCLEOTIDE SEQUENCE [LARGE SCALE GENOMIC DNA]</scope>
    <source>
        <strain evidence="6 7">LaAM-08-1</strain>
    </source>
</reference>
<evidence type="ECO:0000313" key="6">
    <source>
        <dbReference type="EMBL" id="KIK02164.1"/>
    </source>
</evidence>
<gene>
    <name evidence="6" type="ORF">K443DRAFT_659228</name>
</gene>
<evidence type="ECO:0000256" key="2">
    <source>
        <dbReference type="ARBA" id="ARBA00022771"/>
    </source>
</evidence>
<dbReference type="AlphaFoldDB" id="A0A0C9XKW4"/>
<dbReference type="EMBL" id="KN838596">
    <property type="protein sequence ID" value="KIK02164.1"/>
    <property type="molecule type" value="Genomic_DNA"/>
</dbReference>
<dbReference type="Pfam" id="PF01753">
    <property type="entry name" value="zf-MYND"/>
    <property type="match status" value="1"/>
</dbReference>
<evidence type="ECO:0000259" key="5">
    <source>
        <dbReference type="PROSITE" id="PS50865"/>
    </source>
</evidence>
<organism evidence="6 7">
    <name type="scientific">Laccaria amethystina LaAM-08-1</name>
    <dbReference type="NCBI Taxonomy" id="1095629"/>
    <lineage>
        <taxon>Eukaryota</taxon>
        <taxon>Fungi</taxon>
        <taxon>Dikarya</taxon>
        <taxon>Basidiomycota</taxon>
        <taxon>Agaricomycotina</taxon>
        <taxon>Agaricomycetes</taxon>
        <taxon>Agaricomycetidae</taxon>
        <taxon>Agaricales</taxon>
        <taxon>Agaricineae</taxon>
        <taxon>Hydnangiaceae</taxon>
        <taxon>Laccaria</taxon>
    </lineage>
</organism>
<evidence type="ECO:0000256" key="1">
    <source>
        <dbReference type="ARBA" id="ARBA00022723"/>
    </source>
</evidence>
<dbReference type="Proteomes" id="UP000054477">
    <property type="component" value="Unassembled WGS sequence"/>
</dbReference>
<keyword evidence="1" id="KW-0479">Metal-binding</keyword>
<name>A0A0C9XKW4_9AGAR</name>
<dbReference type="HOGENOM" id="CLU_497001_0_0_1"/>
<sequence>MSDDLVSSFNALPRKPRAPIGRVSNEWYFDLRYVHLEPTPSHILFILHPQLQFAHVARLPLGVPNDSSGITFFPESGLEAAAEVSRTLLHIFININNLEWSDKPHINAVPPFAPWKLTTMDKTLAAAVGAEFKKLGVRAEELHKIGVSSPLLNRDSQAAFDILFQSIKSKTRIGDHNSFPISIPMSISFHNFNIAPSQPTLGFKGVAGLKEFELALQYARCIGNSRPPEGPDQPKGEGRAREEAFLIQERIRRKPEITVKNLADQGHPEDSLDYGMRLLLGLGCENNRRLGRSYLVKVLTSPQASDKLKSTVHALLINWYISASRKEVRGRYMFAAAHHANLAVRLGQRIVASELPASGEVLFFVKNTLEPFSRNHPEVPLFYKDVWKAFKLRAAHIAGATTKLEQKRFRNPLRYRCALVGCGVEADKGKMLSQCAGKCDADKKPSYCSKECQRADWANHKSFCMPGAPCSVIDSASSSTNSVPSKDGTIEVPVVNPNGSAGFLRSSNIEWALKFSHNFLKKFKMIFK</sequence>
<protein>
    <recommendedName>
        <fullName evidence="5">MYND-type domain-containing protein</fullName>
    </recommendedName>
</protein>
<dbReference type="OrthoDB" id="432970at2759"/>
<proteinExistence type="predicted"/>
<evidence type="ECO:0000256" key="4">
    <source>
        <dbReference type="PROSITE-ProRule" id="PRU00134"/>
    </source>
</evidence>
<feature type="domain" description="MYND-type" evidence="5">
    <location>
        <begin position="419"/>
        <end position="464"/>
    </location>
</feature>